<dbReference type="STRING" id="273116.gene:9382123"/>
<dbReference type="InterPro" id="IPR006361">
    <property type="entry name" value="Uroporphyrinogen_deCO2ase_HemE"/>
</dbReference>
<protein>
    <recommendedName>
        <fullName evidence="3 7">Uroporphyrinogen decarboxylase</fullName>
        <ecNumber evidence="3 7">4.1.1.37</ecNumber>
    </recommendedName>
</protein>
<dbReference type="SUPFAM" id="SSF51726">
    <property type="entry name" value="UROD/MetE-like"/>
    <property type="match status" value="1"/>
</dbReference>
<evidence type="ECO:0000256" key="7">
    <source>
        <dbReference type="NCBIfam" id="TIGR01464"/>
    </source>
</evidence>
<evidence type="ECO:0000313" key="12">
    <source>
        <dbReference type="EMBL" id="BAB60457.1"/>
    </source>
</evidence>
<dbReference type="EMBL" id="BA000011">
    <property type="protein sequence ID" value="BAB60457.1"/>
    <property type="molecule type" value="Genomic_DNA"/>
</dbReference>
<dbReference type="GO" id="GO:0004853">
    <property type="term" value="F:uroporphyrinogen decarboxylase activity"/>
    <property type="evidence" value="ECO:0007669"/>
    <property type="project" value="UniProtKB-UniRule"/>
</dbReference>
<dbReference type="UniPathway" id="UPA00251">
    <property type="reaction ID" value="UER00321"/>
</dbReference>
<comment type="catalytic activity">
    <reaction evidence="8">
        <text>uroporphyrinogen III + 4 H(+) = coproporphyrinogen III + 4 CO2</text>
        <dbReference type="Rhea" id="RHEA:19865"/>
        <dbReference type="ChEBI" id="CHEBI:15378"/>
        <dbReference type="ChEBI" id="CHEBI:16526"/>
        <dbReference type="ChEBI" id="CHEBI:57308"/>
        <dbReference type="ChEBI" id="CHEBI:57309"/>
        <dbReference type="EC" id="4.1.1.37"/>
    </reaction>
</comment>
<dbReference type="GO" id="GO:0006782">
    <property type="term" value="P:protoporphyrinogen IX biosynthetic process"/>
    <property type="evidence" value="ECO:0007669"/>
    <property type="project" value="UniProtKB-UniPathway"/>
</dbReference>
<dbReference type="PANTHER" id="PTHR21091">
    <property type="entry name" value="METHYLTETRAHYDROFOLATE:HOMOCYSTEINE METHYLTRANSFERASE RELATED"/>
    <property type="match status" value="1"/>
</dbReference>
<dbReference type="GeneID" id="1441432"/>
<evidence type="ECO:0000256" key="8">
    <source>
        <dbReference type="RuleBase" id="RU000554"/>
    </source>
</evidence>
<dbReference type="PhylomeDB" id="Q978V0"/>
<accession>Q978V0</accession>
<dbReference type="GO" id="GO:0005829">
    <property type="term" value="C:cytosol"/>
    <property type="evidence" value="ECO:0007669"/>
    <property type="project" value="TreeGrafter"/>
</dbReference>
<evidence type="ECO:0000256" key="4">
    <source>
        <dbReference type="ARBA" id="ARBA00022793"/>
    </source>
</evidence>
<reference evidence="12 13" key="2">
    <citation type="journal article" date="2000" name="Proc. Natl. Acad. Sci. U.S.A.">
        <title>Archaeal adaptation to higher temperatures revealed by genomic sequence of Thermoplasma volcanium.</title>
        <authorList>
            <person name="Kawashima T."/>
            <person name="Amano N."/>
            <person name="Koike H."/>
            <person name="Makino S."/>
            <person name="Higuchi S."/>
            <person name="Kawashima-Ohya Y."/>
            <person name="Watanabe K."/>
            <person name="Yamazaki M."/>
            <person name="Kanehori K."/>
            <person name="Kawamoto T."/>
            <person name="Nunoshiba T."/>
            <person name="Yamamoto Y."/>
            <person name="Aramaki H."/>
            <person name="Makino K."/>
            <person name="Suzuki M."/>
        </authorList>
    </citation>
    <scope>NUCLEOTIDE SEQUENCE [LARGE SCALE GENOMIC DNA]</scope>
    <source>
        <strain evidence="13">ATCC 51530 / DSM 4299 / JCM 9571 / NBRC 15438 / GSS1</strain>
    </source>
</reference>
<dbReference type="eggNOG" id="arCOG03323">
    <property type="taxonomic scope" value="Archaea"/>
</dbReference>
<dbReference type="HOGENOM" id="CLU_040933_0_1_2"/>
<keyword evidence="13" id="KW-1185">Reference proteome</keyword>
<dbReference type="PROSITE" id="PS00906">
    <property type="entry name" value="UROD_1"/>
    <property type="match status" value="1"/>
</dbReference>
<dbReference type="Proteomes" id="UP000001017">
    <property type="component" value="Chromosome"/>
</dbReference>
<evidence type="ECO:0000313" key="13">
    <source>
        <dbReference type="Proteomes" id="UP000001017"/>
    </source>
</evidence>
<dbReference type="OrthoDB" id="124836at2157"/>
<dbReference type="CDD" id="cd00717">
    <property type="entry name" value="URO-D"/>
    <property type="match status" value="1"/>
</dbReference>
<keyword evidence="6 8" id="KW-0627">Porphyrin biosynthesis</keyword>
<dbReference type="InterPro" id="IPR038071">
    <property type="entry name" value="UROD/MetE-like_sf"/>
</dbReference>
<dbReference type="PaxDb" id="273116-14325554"/>
<dbReference type="Pfam" id="PF01208">
    <property type="entry name" value="URO-D"/>
    <property type="match status" value="1"/>
</dbReference>
<dbReference type="Gene3D" id="3.20.20.210">
    <property type="match status" value="1"/>
</dbReference>
<proteinExistence type="inferred from homology"/>
<keyword evidence="4 8" id="KW-0210">Decarboxylase</keyword>
<comment type="similarity">
    <text evidence="2 9">Belongs to the uroporphyrinogen decarboxylase family.</text>
</comment>
<dbReference type="AlphaFoldDB" id="Q978V0"/>
<dbReference type="PANTHER" id="PTHR21091:SF169">
    <property type="entry name" value="UROPORPHYRINOGEN DECARBOXYLASE"/>
    <property type="match status" value="1"/>
</dbReference>
<evidence type="ECO:0000256" key="9">
    <source>
        <dbReference type="RuleBase" id="RU004169"/>
    </source>
</evidence>
<dbReference type="RefSeq" id="WP_010917550.1">
    <property type="nucleotide sequence ID" value="NC_002689.2"/>
</dbReference>
<keyword evidence="5 8" id="KW-0456">Lyase</keyword>
<evidence type="ECO:0000256" key="3">
    <source>
        <dbReference type="ARBA" id="ARBA00012288"/>
    </source>
</evidence>
<dbReference type="EC" id="4.1.1.37" evidence="3 7"/>
<feature type="domain" description="Uroporphyrinogen decarboxylase (URO-D)" evidence="10">
    <location>
        <begin position="17"/>
        <end position="26"/>
    </location>
</feature>
<reference evidence="12 13" key="1">
    <citation type="journal article" date="1999" name="Proc. Jpn. Acad.">
        <title>Determination of the complete genomic DNA sequence of Thermoplasma volvanium GSS1.</title>
        <authorList>
            <person name="Kawashima T."/>
            <person name="Yamamoto Y."/>
            <person name="Aramaki H."/>
            <person name="Nunoshiba T."/>
            <person name="Kawamoto T."/>
            <person name="Watanabe K."/>
            <person name="Yamazaki M."/>
            <person name="Kanehori K."/>
            <person name="Amano N."/>
            <person name="Ohya Y."/>
            <person name="Makino K."/>
            <person name="Suzuki M."/>
        </authorList>
    </citation>
    <scope>NUCLEOTIDE SEQUENCE [LARGE SCALE GENOMIC DNA]</scope>
    <source>
        <strain evidence="13">ATCC 51530 / DSM 4299 / JCM 9571 / NBRC 15438 / GSS1</strain>
    </source>
</reference>
<dbReference type="InterPro" id="IPR000257">
    <property type="entry name" value="Uroporphyrinogen_deCOase"/>
</dbReference>
<sequence>MNAFLKALHGLDHDYIPVWFMRQAGRYLNVYKDYRKKLGLEGMMTDADVIVKITHSPVDMIGVDAAIIFADITTPLPGLGFKVRFEDNVGPIVLNNLSDNGFSGINEFDEASFNHPVLKAISMYREMYREPLIGFCGSPVTLLSYLIAGSFDKDLAKTKRLMLTDPSKYKEISTLLTDASVKYAKLQIKKGVDAFQLFDSWAGYLSPRQYKEFAVPYINDILSEIAGKVPTIYFSTMTSSFVFQSGIISDFISVDWRVEMDKVVKESGDYGLQGNLDPFIVNYDYAFAESEHIINAVKGNNRYIFNTGHGILPDTDPKRLIEIVKYVHSVNL</sequence>
<dbReference type="KEGG" id="tvo:TVG1357015"/>
<evidence type="ECO:0000256" key="1">
    <source>
        <dbReference type="ARBA" id="ARBA00004804"/>
    </source>
</evidence>
<gene>
    <name evidence="12" type="ORF">TVG1357015</name>
</gene>
<evidence type="ECO:0000259" key="10">
    <source>
        <dbReference type="PROSITE" id="PS00906"/>
    </source>
</evidence>
<evidence type="ECO:0000256" key="2">
    <source>
        <dbReference type="ARBA" id="ARBA00009935"/>
    </source>
</evidence>
<comment type="pathway">
    <text evidence="1 8">Porphyrin-containing compound metabolism; protoporphyrin-IX biosynthesis; coproporphyrinogen-III from 5-aminolevulinate: step 4/4.</text>
</comment>
<dbReference type="PROSITE" id="PS00907">
    <property type="entry name" value="UROD_2"/>
    <property type="match status" value="1"/>
</dbReference>
<evidence type="ECO:0000256" key="6">
    <source>
        <dbReference type="ARBA" id="ARBA00023244"/>
    </source>
</evidence>
<feature type="domain" description="Uroporphyrinogen decarboxylase (URO-D)" evidence="11">
    <location>
        <begin position="133"/>
        <end position="149"/>
    </location>
</feature>
<evidence type="ECO:0000259" key="11">
    <source>
        <dbReference type="PROSITE" id="PS00907"/>
    </source>
</evidence>
<name>Q978V0_THEVO</name>
<organism evidence="12 13">
    <name type="scientific">Thermoplasma volcanium (strain ATCC 51530 / DSM 4299 / JCM 9571 / NBRC 15438 / GSS1)</name>
    <dbReference type="NCBI Taxonomy" id="273116"/>
    <lineage>
        <taxon>Archaea</taxon>
        <taxon>Methanobacteriati</taxon>
        <taxon>Thermoplasmatota</taxon>
        <taxon>Thermoplasmata</taxon>
        <taxon>Thermoplasmatales</taxon>
        <taxon>Thermoplasmataceae</taxon>
        <taxon>Thermoplasma</taxon>
    </lineage>
</organism>
<dbReference type="NCBIfam" id="TIGR01464">
    <property type="entry name" value="hemE"/>
    <property type="match status" value="1"/>
</dbReference>
<evidence type="ECO:0000256" key="5">
    <source>
        <dbReference type="ARBA" id="ARBA00023239"/>
    </source>
</evidence>